<evidence type="ECO:0000256" key="1">
    <source>
        <dbReference type="SAM" id="MobiDB-lite"/>
    </source>
</evidence>
<keyword evidence="3" id="KW-1185">Reference proteome</keyword>
<dbReference type="EMBL" id="MU843152">
    <property type="protein sequence ID" value="KAK2020968.1"/>
    <property type="molecule type" value="Genomic_DNA"/>
</dbReference>
<name>A0AAD9LWL4_9PEZI</name>
<protein>
    <submittedName>
        <fullName evidence="2">Uncharacterized protein</fullName>
    </submittedName>
</protein>
<comment type="caution">
    <text evidence="2">The sequence shown here is derived from an EMBL/GenBank/DDBJ whole genome shotgun (WGS) entry which is preliminary data.</text>
</comment>
<evidence type="ECO:0000313" key="2">
    <source>
        <dbReference type="EMBL" id="KAK2020968.1"/>
    </source>
</evidence>
<proteinExistence type="predicted"/>
<feature type="region of interest" description="Disordered" evidence="1">
    <location>
        <begin position="40"/>
        <end position="60"/>
    </location>
</feature>
<accession>A0AAD9LWL4</accession>
<evidence type="ECO:0000313" key="3">
    <source>
        <dbReference type="Proteomes" id="UP001232148"/>
    </source>
</evidence>
<dbReference type="AlphaFoldDB" id="A0AAD9LWL4"/>
<gene>
    <name evidence="2" type="ORF">LX32DRAFT_281711</name>
</gene>
<reference evidence="2" key="1">
    <citation type="submission" date="2021-06" db="EMBL/GenBank/DDBJ databases">
        <title>Comparative genomics, transcriptomics and evolutionary studies reveal genomic signatures of adaptation to plant cell wall in hemibiotrophic fungi.</title>
        <authorList>
            <consortium name="DOE Joint Genome Institute"/>
            <person name="Baroncelli R."/>
            <person name="Diaz J.F."/>
            <person name="Benocci T."/>
            <person name="Peng M."/>
            <person name="Battaglia E."/>
            <person name="Haridas S."/>
            <person name="Andreopoulos W."/>
            <person name="Labutti K."/>
            <person name="Pangilinan J."/>
            <person name="Floch G.L."/>
            <person name="Makela M.R."/>
            <person name="Henrissat B."/>
            <person name="Grigoriev I.V."/>
            <person name="Crouch J.A."/>
            <person name="De Vries R.P."/>
            <person name="Sukno S.A."/>
            <person name="Thon M.R."/>
        </authorList>
    </citation>
    <scope>NUCLEOTIDE SEQUENCE</scope>
    <source>
        <strain evidence="2">MAFF235873</strain>
    </source>
</reference>
<dbReference type="Proteomes" id="UP001232148">
    <property type="component" value="Unassembled WGS sequence"/>
</dbReference>
<organism evidence="2 3">
    <name type="scientific">Colletotrichum zoysiae</name>
    <dbReference type="NCBI Taxonomy" id="1216348"/>
    <lineage>
        <taxon>Eukaryota</taxon>
        <taxon>Fungi</taxon>
        <taxon>Dikarya</taxon>
        <taxon>Ascomycota</taxon>
        <taxon>Pezizomycotina</taxon>
        <taxon>Sordariomycetes</taxon>
        <taxon>Hypocreomycetidae</taxon>
        <taxon>Glomerellales</taxon>
        <taxon>Glomerellaceae</taxon>
        <taxon>Colletotrichum</taxon>
        <taxon>Colletotrichum graminicola species complex</taxon>
    </lineage>
</organism>
<sequence length="159" mass="17183">MLLLLTSGGCERHGAGDHGRSGLGYVSTFINDVRAYEANCQRKGQPQRSGKKIREASPSTTNLAQQTEVLHGRLSVVDRLHPSPPSAASRNGAANAVPKTVLCSRDLVPVTLRSSTRRSHGPLQTVTVRRVSERGFAWLTEGRPVLPIYCSCLIPKPST</sequence>